<reference evidence="3 4" key="1">
    <citation type="submission" date="2018-11" db="EMBL/GenBank/DDBJ databases">
        <title>Mesobaculum littorinae gen. nov., sp. nov., isolated from Littorina scabra that represents a novel genus of the order Rhodobacteraceae.</title>
        <authorList>
            <person name="Li F."/>
        </authorList>
    </citation>
    <scope>NUCLEOTIDE SEQUENCE [LARGE SCALE GENOMIC DNA]</scope>
    <source>
        <strain evidence="3 4">M0103</strain>
    </source>
</reference>
<evidence type="ECO:0000259" key="2">
    <source>
        <dbReference type="Pfam" id="PF14301"/>
    </source>
</evidence>
<evidence type="ECO:0000313" key="3">
    <source>
        <dbReference type="EMBL" id="RVV99692.1"/>
    </source>
</evidence>
<evidence type="ECO:0000256" key="1">
    <source>
        <dbReference type="SAM" id="MobiDB-lite"/>
    </source>
</evidence>
<evidence type="ECO:0000313" key="4">
    <source>
        <dbReference type="Proteomes" id="UP000285908"/>
    </source>
</evidence>
<dbReference type="EMBL" id="RQXX01000001">
    <property type="protein sequence ID" value="RVV99692.1"/>
    <property type="molecule type" value="Genomic_DNA"/>
</dbReference>
<protein>
    <submittedName>
        <fullName evidence="3">DUF4376 domain-containing protein</fullName>
    </submittedName>
</protein>
<gene>
    <name evidence="3" type="ORF">EKE94_03145</name>
</gene>
<dbReference type="OrthoDB" id="7870359at2"/>
<dbReference type="Pfam" id="PF14301">
    <property type="entry name" value="DUF4376"/>
    <property type="match status" value="1"/>
</dbReference>
<dbReference type="Proteomes" id="UP000285908">
    <property type="component" value="Unassembled WGS sequence"/>
</dbReference>
<dbReference type="AlphaFoldDB" id="A0A438ALY1"/>
<keyword evidence="4" id="KW-1185">Reference proteome</keyword>
<name>A0A438ALY1_9RHOB</name>
<feature type="domain" description="DUF4376" evidence="2">
    <location>
        <begin position="17"/>
        <end position="125"/>
    </location>
</feature>
<dbReference type="InterPro" id="IPR025484">
    <property type="entry name" value="DUF4376"/>
</dbReference>
<comment type="caution">
    <text evidence="3">The sequence shown here is derived from an EMBL/GenBank/DDBJ whole genome shotgun (WGS) entry which is preliminary data.</text>
</comment>
<proteinExistence type="predicted"/>
<organism evidence="3 4">
    <name type="scientific">Mesobaculum littorinae</name>
    <dbReference type="NCBI Taxonomy" id="2486419"/>
    <lineage>
        <taxon>Bacteria</taxon>
        <taxon>Pseudomonadati</taxon>
        <taxon>Pseudomonadota</taxon>
        <taxon>Alphaproteobacteria</taxon>
        <taxon>Rhodobacterales</taxon>
        <taxon>Roseobacteraceae</taxon>
        <taxon>Mesobaculum</taxon>
    </lineage>
</organism>
<dbReference type="RefSeq" id="WP_127905135.1">
    <property type="nucleotide sequence ID" value="NZ_RQXX01000001.1"/>
</dbReference>
<feature type="region of interest" description="Disordered" evidence="1">
    <location>
        <begin position="126"/>
        <end position="155"/>
    </location>
</feature>
<sequence>MTFTLTIETAEDKAAAEQARRRAGVNAERDRRLAAGFTFAGHVFQTDEESKQRIVGAATMAGFAMGQGAGAGDLHWHEGAAPFAWITADNAIAQLDAPSVFALGQAAAAHEQAHIFAARALKDAPGGIPEDFADDRHWPSGPMGSASPTDPEAPA</sequence>
<accession>A0A438ALY1</accession>